<dbReference type="EMBL" id="RQSP01000003">
    <property type="protein sequence ID" value="KAB5608380.1"/>
    <property type="molecule type" value="Genomic_DNA"/>
</dbReference>
<evidence type="ECO:0000313" key="1">
    <source>
        <dbReference type="EMBL" id="KAB5608380.1"/>
    </source>
</evidence>
<proteinExistence type="predicted"/>
<keyword evidence="2" id="KW-1185">Reference proteome</keyword>
<gene>
    <name evidence="1" type="ORF">EHS19_01795</name>
</gene>
<comment type="caution">
    <text evidence="1">The sequence shown here is derived from an EMBL/GenBank/DDBJ whole genome shotgun (WGS) entry which is preliminary data.</text>
</comment>
<dbReference type="AlphaFoldDB" id="A0A5N5RN46"/>
<organism evidence="1 2">
    <name type="scientific">Bifidobacterium jacchi</name>
    <dbReference type="NCBI Taxonomy" id="2490545"/>
    <lineage>
        <taxon>Bacteria</taxon>
        <taxon>Bacillati</taxon>
        <taxon>Actinomycetota</taxon>
        <taxon>Actinomycetes</taxon>
        <taxon>Bifidobacteriales</taxon>
        <taxon>Bifidobacteriaceae</taxon>
        <taxon>Bifidobacterium</taxon>
    </lineage>
</organism>
<dbReference type="Proteomes" id="UP000326336">
    <property type="component" value="Unassembled WGS sequence"/>
</dbReference>
<name>A0A5N5RN46_9BIFI</name>
<evidence type="ECO:0000313" key="2">
    <source>
        <dbReference type="Proteomes" id="UP000326336"/>
    </source>
</evidence>
<dbReference type="OrthoDB" id="3240517at2"/>
<reference evidence="1 2" key="1">
    <citation type="journal article" date="2019" name="Int. J. Syst. Evol. Microbiol.">
        <title>Bifidobacterium jacchi sp. nov., isolated from the faeces of a baby common marmoset (Callithrix jacchus).</title>
        <authorList>
            <person name="Modesto M."/>
            <person name="Watanabe K."/>
            <person name="Arita M."/>
            <person name="Satti M."/>
            <person name="Oki K."/>
            <person name="Sciavilla P."/>
            <person name="Patavino C."/>
            <person name="Camma C."/>
            <person name="Michelini S."/>
            <person name="Sgorbati B."/>
            <person name="Mattarelli P."/>
        </authorList>
    </citation>
    <scope>NUCLEOTIDE SEQUENCE [LARGE SCALE GENOMIC DNA]</scope>
    <source>
        <strain evidence="1 2">MRM 9.3</strain>
    </source>
</reference>
<sequence length="70" mass="7481">MAQEIERTEVRTRVTTEGAVRTFTAETEDGIQLVVTNHADGTTTVRIGRGGQGPKVRISEEASGQLAAIL</sequence>
<accession>A0A5N5RN46</accession>
<protein>
    <submittedName>
        <fullName evidence="1">Uncharacterized protein</fullName>
    </submittedName>
</protein>
<dbReference type="RefSeq" id="WP_151916068.1">
    <property type="nucleotide sequence ID" value="NZ_RQSP01000003.1"/>
</dbReference>